<evidence type="ECO:0000313" key="1">
    <source>
        <dbReference type="EMBL" id="KAK6791584.1"/>
    </source>
</evidence>
<dbReference type="AlphaFoldDB" id="A0AAN8TRC3"/>
<accession>A0AAN8TRC3</accession>
<protein>
    <submittedName>
        <fullName evidence="1">Uncharacterized protein</fullName>
    </submittedName>
</protein>
<gene>
    <name evidence="1" type="ORF">RDI58_010665</name>
</gene>
<name>A0AAN8TRC3_SOLBU</name>
<dbReference type="Proteomes" id="UP001371456">
    <property type="component" value="Unassembled WGS sequence"/>
</dbReference>
<sequence>MNVRGPKSYEDLRTVNEVQYNTSIEAAEKRGHLLCDNNLIECMFEAASYQMSSGLRQLFVMLLNYCNPTNPKELWKRFEIPMS</sequence>
<keyword evidence="2" id="KW-1185">Reference proteome</keyword>
<dbReference type="EMBL" id="JBANQN010000004">
    <property type="protein sequence ID" value="KAK6791584.1"/>
    <property type="molecule type" value="Genomic_DNA"/>
</dbReference>
<proteinExistence type="predicted"/>
<reference evidence="1 2" key="1">
    <citation type="submission" date="2024-02" db="EMBL/GenBank/DDBJ databases">
        <title>de novo genome assembly of Solanum bulbocastanum strain 11H21.</title>
        <authorList>
            <person name="Hosaka A.J."/>
        </authorList>
    </citation>
    <scope>NUCLEOTIDE SEQUENCE [LARGE SCALE GENOMIC DNA]</scope>
    <source>
        <tissue evidence="1">Young leaves</tissue>
    </source>
</reference>
<organism evidence="1 2">
    <name type="scientific">Solanum bulbocastanum</name>
    <name type="common">Wild potato</name>
    <dbReference type="NCBI Taxonomy" id="147425"/>
    <lineage>
        <taxon>Eukaryota</taxon>
        <taxon>Viridiplantae</taxon>
        <taxon>Streptophyta</taxon>
        <taxon>Embryophyta</taxon>
        <taxon>Tracheophyta</taxon>
        <taxon>Spermatophyta</taxon>
        <taxon>Magnoliopsida</taxon>
        <taxon>eudicotyledons</taxon>
        <taxon>Gunneridae</taxon>
        <taxon>Pentapetalae</taxon>
        <taxon>asterids</taxon>
        <taxon>lamiids</taxon>
        <taxon>Solanales</taxon>
        <taxon>Solanaceae</taxon>
        <taxon>Solanoideae</taxon>
        <taxon>Solaneae</taxon>
        <taxon>Solanum</taxon>
    </lineage>
</organism>
<comment type="caution">
    <text evidence="1">The sequence shown here is derived from an EMBL/GenBank/DDBJ whole genome shotgun (WGS) entry which is preliminary data.</text>
</comment>
<evidence type="ECO:0000313" key="2">
    <source>
        <dbReference type="Proteomes" id="UP001371456"/>
    </source>
</evidence>